<organism evidence="9 10">
    <name type="scientific">Dunaliella salina</name>
    <name type="common">Green alga</name>
    <name type="synonym">Protococcus salinus</name>
    <dbReference type="NCBI Taxonomy" id="3046"/>
    <lineage>
        <taxon>Eukaryota</taxon>
        <taxon>Viridiplantae</taxon>
        <taxon>Chlorophyta</taxon>
        <taxon>core chlorophytes</taxon>
        <taxon>Chlorophyceae</taxon>
        <taxon>CS clade</taxon>
        <taxon>Chlamydomonadales</taxon>
        <taxon>Dunaliellaceae</taxon>
        <taxon>Dunaliella</taxon>
    </lineage>
</organism>
<feature type="compositionally biased region" description="Pro residues" evidence="8">
    <location>
        <begin position="95"/>
        <end position="122"/>
    </location>
</feature>
<keyword evidence="4" id="KW-0805">Transcription regulation</keyword>
<evidence type="ECO:0000256" key="2">
    <source>
        <dbReference type="ARBA" id="ARBA00010849"/>
    </source>
</evidence>
<dbReference type="PANTHER" id="PTHR23356:SF16">
    <property type="entry name" value="DPY30 DOMAIN CONTAINING 2"/>
    <property type="match status" value="1"/>
</dbReference>
<name>A0ABQ7GLU9_DUNSA</name>
<protein>
    <recommendedName>
        <fullName evidence="7">Protein dpy-30 homolog</fullName>
    </recommendedName>
</protein>
<dbReference type="InterPro" id="IPR037856">
    <property type="entry name" value="Sdc1/DPY30"/>
</dbReference>
<gene>
    <name evidence="9" type="ORF">DUNSADRAFT_7187</name>
</gene>
<accession>A0ABQ7GLU9</accession>
<dbReference type="PANTHER" id="PTHR23356">
    <property type="entry name" value="DPY30-RELATED"/>
    <property type="match status" value="1"/>
</dbReference>
<keyword evidence="10" id="KW-1185">Reference proteome</keyword>
<feature type="region of interest" description="Disordered" evidence="8">
    <location>
        <begin position="90"/>
        <end position="122"/>
    </location>
</feature>
<evidence type="ECO:0000256" key="4">
    <source>
        <dbReference type="ARBA" id="ARBA00023015"/>
    </source>
</evidence>
<keyword evidence="3" id="KW-0156">Chromatin regulator</keyword>
<dbReference type="InterPro" id="IPR049629">
    <property type="entry name" value="DPY30_SDC1_DD"/>
</dbReference>
<dbReference type="EMBL" id="MU069698">
    <property type="protein sequence ID" value="KAF5835585.1"/>
    <property type="molecule type" value="Genomic_DNA"/>
</dbReference>
<comment type="caution">
    <text evidence="9">The sequence shown here is derived from an EMBL/GenBank/DDBJ whole genome shotgun (WGS) entry which is preliminary data.</text>
</comment>
<evidence type="ECO:0000313" key="10">
    <source>
        <dbReference type="Proteomes" id="UP000815325"/>
    </source>
</evidence>
<dbReference type="InterPro" id="IPR007858">
    <property type="entry name" value="Dpy-30_motif"/>
</dbReference>
<dbReference type="Pfam" id="PF05186">
    <property type="entry name" value="Dpy-30"/>
    <property type="match status" value="1"/>
</dbReference>
<comment type="subcellular location">
    <subcellularLocation>
        <location evidence="1">Nucleus</location>
    </subcellularLocation>
</comment>
<sequence>MEAAPEPQPHEQQPHEQPEHTDAEPEKPSIASVKASEKAALNVHKKLSVQAAPVRQYLEATVVPVVMQGMQAVSKERPENPVEYLAYYLLSHNPNPSPQPKEQPPAAAPPPQPAGGAAPPPS</sequence>
<evidence type="ECO:0000256" key="3">
    <source>
        <dbReference type="ARBA" id="ARBA00022853"/>
    </source>
</evidence>
<evidence type="ECO:0000256" key="1">
    <source>
        <dbReference type="ARBA" id="ARBA00004123"/>
    </source>
</evidence>
<reference evidence="9" key="1">
    <citation type="submission" date="2017-08" db="EMBL/GenBank/DDBJ databases">
        <authorList>
            <person name="Polle J.E."/>
            <person name="Barry K."/>
            <person name="Cushman J."/>
            <person name="Schmutz J."/>
            <person name="Tran D."/>
            <person name="Hathwaick L.T."/>
            <person name="Yim W.C."/>
            <person name="Jenkins J."/>
            <person name="Mckie-Krisberg Z.M."/>
            <person name="Prochnik S."/>
            <person name="Lindquist E."/>
            <person name="Dockter R.B."/>
            <person name="Adam C."/>
            <person name="Molina H."/>
            <person name="Bunkerborg J."/>
            <person name="Jin E."/>
            <person name="Buchheim M."/>
            <person name="Magnuson J."/>
        </authorList>
    </citation>
    <scope>NUCLEOTIDE SEQUENCE</scope>
    <source>
        <strain evidence="9">CCAP 19/18</strain>
    </source>
</reference>
<keyword evidence="6" id="KW-0539">Nucleus</keyword>
<dbReference type="CDD" id="cd22965">
    <property type="entry name" value="DD_DPY30_SDC1"/>
    <property type="match status" value="1"/>
</dbReference>
<feature type="region of interest" description="Disordered" evidence="8">
    <location>
        <begin position="1"/>
        <end position="37"/>
    </location>
</feature>
<comment type="similarity">
    <text evidence="2">Belongs to the dpy-30 family.</text>
</comment>
<keyword evidence="5" id="KW-0804">Transcription</keyword>
<evidence type="ECO:0000256" key="6">
    <source>
        <dbReference type="ARBA" id="ARBA00023242"/>
    </source>
</evidence>
<proteinExistence type="inferred from homology"/>
<dbReference type="Proteomes" id="UP000815325">
    <property type="component" value="Unassembled WGS sequence"/>
</dbReference>
<dbReference type="Gene3D" id="1.20.890.10">
    <property type="entry name" value="cAMP-dependent protein kinase regulatory subunit, dimerization-anchoring domain"/>
    <property type="match status" value="1"/>
</dbReference>
<evidence type="ECO:0000256" key="7">
    <source>
        <dbReference type="ARBA" id="ARBA00044172"/>
    </source>
</evidence>
<evidence type="ECO:0000256" key="5">
    <source>
        <dbReference type="ARBA" id="ARBA00023163"/>
    </source>
</evidence>
<feature type="compositionally biased region" description="Basic and acidic residues" evidence="8">
    <location>
        <begin position="8"/>
        <end position="27"/>
    </location>
</feature>
<evidence type="ECO:0000313" key="9">
    <source>
        <dbReference type="EMBL" id="KAF5835585.1"/>
    </source>
</evidence>
<evidence type="ECO:0000256" key="8">
    <source>
        <dbReference type="SAM" id="MobiDB-lite"/>
    </source>
</evidence>